<dbReference type="PANTHER" id="PTHR30273">
    <property type="entry name" value="PERIPLASMIC SIGNAL SENSOR AND SIGMA FACTOR ACTIVATOR FECR-RELATED"/>
    <property type="match status" value="1"/>
</dbReference>
<dbReference type="InterPro" id="IPR012373">
    <property type="entry name" value="Ferrdict_sens_TM"/>
</dbReference>
<dbReference type="EMBL" id="JBDLYL010000009">
    <property type="protein sequence ID" value="MEN8640260.1"/>
    <property type="molecule type" value="Genomic_DNA"/>
</dbReference>
<dbReference type="Pfam" id="PF16220">
    <property type="entry name" value="DUF4880"/>
    <property type="match status" value="1"/>
</dbReference>
<evidence type="ECO:0000259" key="1">
    <source>
        <dbReference type="Pfam" id="PF04773"/>
    </source>
</evidence>
<dbReference type="Pfam" id="PF04773">
    <property type="entry name" value="FecR"/>
    <property type="match status" value="1"/>
</dbReference>
<gene>
    <name evidence="3" type="ORF">ABFE88_11415</name>
</gene>
<name>A0ABV0DEN1_9PSED</name>
<feature type="domain" description="FecR N-terminal" evidence="2">
    <location>
        <begin position="17"/>
        <end position="57"/>
    </location>
</feature>
<feature type="domain" description="FecR protein" evidence="1">
    <location>
        <begin position="113"/>
        <end position="208"/>
    </location>
</feature>
<keyword evidence="4" id="KW-1185">Reference proteome</keyword>
<dbReference type="PANTHER" id="PTHR30273:SF2">
    <property type="entry name" value="PROTEIN FECR"/>
    <property type="match status" value="1"/>
</dbReference>
<evidence type="ECO:0000259" key="2">
    <source>
        <dbReference type="Pfam" id="PF16220"/>
    </source>
</evidence>
<dbReference type="InterPro" id="IPR006860">
    <property type="entry name" value="FecR"/>
</dbReference>
<comment type="caution">
    <text evidence="3">The sequence shown here is derived from an EMBL/GenBank/DDBJ whole genome shotgun (WGS) entry which is preliminary data.</text>
</comment>
<sequence>MSVDHPRVEPDPEALAEAAEWLMCLSDSEVTPGQQAQWAAWRNSSAERAQAWARAELLMGKLGGLPPALSLSALDRPSDPGRRRAITRLAVLLALGPASWAGWQMYGQGWAADYRSAVGQRRDVMLADGTQLILNTDTAIDVRFDANERFIRLYRGEILVQTAPDIVVPARPLRVGTGEGVMQALGTRFSVRERQGRTYLAVLEGAVRVQPASAGQAQGRVVAAGEQADFDGQGVGPNQALDSAGTLWTQGMLLADNMRLDELLGELARYQRGFIRCDRQSAGLRVSGAFPISDRGRTLGMLQATYGLEVEERMGGYWTLVSAR</sequence>
<organism evidence="3 4">
    <name type="scientific">Pseudomonas sichuanensis</name>
    <dbReference type="NCBI Taxonomy" id="2213015"/>
    <lineage>
        <taxon>Bacteria</taxon>
        <taxon>Pseudomonadati</taxon>
        <taxon>Pseudomonadota</taxon>
        <taxon>Gammaproteobacteria</taxon>
        <taxon>Pseudomonadales</taxon>
        <taxon>Pseudomonadaceae</taxon>
        <taxon>Pseudomonas</taxon>
    </lineage>
</organism>
<dbReference type="PIRSF" id="PIRSF018266">
    <property type="entry name" value="FecR"/>
    <property type="match status" value="1"/>
</dbReference>
<dbReference type="Proteomes" id="UP001424532">
    <property type="component" value="Unassembled WGS sequence"/>
</dbReference>
<evidence type="ECO:0000313" key="4">
    <source>
        <dbReference type="Proteomes" id="UP001424532"/>
    </source>
</evidence>
<proteinExistence type="predicted"/>
<dbReference type="InterPro" id="IPR032623">
    <property type="entry name" value="FecR_N"/>
</dbReference>
<evidence type="ECO:0000313" key="3">
    <source>
        <dbReference type="EMBL" id="MEN8640260.1"/>
    </source>
</evidence>
<dbReference type="RefSeq" id="WP_347149991.1">
    <property type="nucleotide sequence ID" value="NZ_JBDLYL010000009.1"/>
</dbReference>
<reference evidence="3 4" key="1">
    <citation type="submission" date="2024-05" db="EMBL/GenBank/DDBJ databases">
        <title>Sequence of Lycoming College course isolates.</title>
        <authorList>
            <person name="Reigle C.A."/>
            <person name="Newman J.D."/>
        </authorList>
    </citation>
    <scope>NUCLEOTIDE SEQUENCE [LARGE SCALE GENOMIC DNA]</scope>
    <source>
        <strain evidence="3 4">CAR-09</strain>
    </source>
</reference>
<dbReference type="Gene3D" id="2.60.120.1440">
    <property type="match status" value="1"/>
</dbReference>
<protein>
    <submittedName>
        <fullName evidence="3">FecR family protein</fullName>
    </submittedName>
</protein>
<accession>A0ABV0DEN1</accession>